<dbReference type="EMBL" id="LGRX02027793">
    <property type="protein sequence ID" value="KAK3248781.1"/>
    <property type="molecule type" value="Genomic_DNA"/>
</dbReference>
<gene>
    <name evidence="2" type="ORF">CYMTET_41758</name>
</gene>
<proteinExistence type="predicted"/>
<dbReference type="InterPro" id="IPR002999">
    <property type="entry name" value="Tudor"/>
</dbReference>
<protein>
    <recommendedName>
        <fullName evidence="1">Tudor domain-containing protein</fullName>
    </recommendedName>
</protein>
<dbReference type="PANTHER" id="PTHR33050:SF7">
    <property type="entry name" value="RIBONUCLEASE H"/>
    <property type="match status" value="1"/>
</dbReference>
<dbReference type="CDD" id="cd20404">
    <property type="entry name" value="Tudor_Agenet_AtEML-like"/>
    <property type="match status" value="1"/>
</dbReference>
<dbReference type="SMART" id="SM00333">
    <property type="entry name" value="TUDOR"/>
    <property type="match status" value="1"/>
</dbReference>
<evidence type="ECO:0000313" key="2">
    <source>
        <dbReference type="EMBL" id="KAK3248781.1"/>
    </source>
</evidence>
<dbReference type="SUPFAM" id="SSF63748">
    <property type="entry name" value="Tudor/PWWP/MBT"/>
    <property type="match status" value="1"/>
</dbReference>
<reference evidence="2 3" key="1">
    <citation type="journal article" date="2015" name="Genome Biol. Evol.">
        <title>Comparative Genomics of a Bacterivorous Green Alga Reveals Evolutionary Causalities and Consequences of Phago-Mixotrophic Mode of Nutrition.</title>
        <authorList>
            <person name="Burns J.A."/>
            <person name="Paasch A."/>
            <person name="Narechania A."/>
            <person name="Kim E."/>
        </authorList>
    </citation>
    <scope>NUCLEOTIDE SEQUENCE [LARGE SCALE GENOMIC DNA]</scope>
    <source>
        <strain evidence="2 3">PLY_AMNH</strain>
    </source>
</reference>
<dbReference type="Gene3D" id="2.30.30.140">
    <property type="match status" value="1"/>
</dbReference>
<keyword evidence="3" id="KW-1185">Reference proteome</keyword>
<feature type="domain" description="Tudor" evidence="1">
    <location>
        <begin position="178"/>
        <end position="235"/>
    </location>
</feature>
<dbReference type="PANTHER" id="PTHR33050">
    <property type="entry name" value="REVERSE TRANSCRIPTASE DOMAIN-CONTAINING PROTEIN"/>
    <property type="match status" value="1"/>
</dbReference>
<organism evidence="2 3">
    <name type="scientific">Cymbomonas tetramitiformis</name>
    <dbReference type="NCBI Taxonomy" id="36881"/>
    <lineage>
        <taxon>Eukaryota</taxon>
        <taxon>Viridiplantae</taxon>
        <taxon>Chlorophyta</taxon>
        <taxon>Pyramimonadophyceae</taxon>
        <taxon>Pyramimonadales</taxon>
        <taxon>Pyramimonadaceae</taxon>
        <taxon>Cymbomonas</taxon>
    </lineage>
</organism>
<name>A0AAE0F1N6_9CHLO</name>
<evidence type="ECO:0000259" key="1">
    <source>
        <dbReference type="SMART" id="SM00333"/>
    </source>
</evidence>
<dbReference type="InterPro" id="IPR052055">
    <property type="entry name" value="Hepadnavirus_pol/RT"/>
</dbReference>
<comment type="caution">
    <text evidence="2">The sequence shown here is derived from an EMBL/GenBank/DDBJ whole genome shotgun (WGS) entry which is preliminary data.</text>
</comment>
<accession>A0AAE0F1N6</accession>
<dbReference type="AlphaFoldDB" id="A0AAE0F1N6"/>
<dbReference type="Proteomes" id="UP001190700">
    <property type="component" value="Unassembled WGS sequence"/>
</dbReference>
<sequence length="285" mass="32067">MLCNRWTMLELRAQLEADPSSSQRGGAEALRAKLQFVEDRVYSASDGLLADEQQQWLKVEKDRLLANGLCQSVYLAVPAARLYLRELYFVLAEKRSWGSKVKISRAAKSDVKWWSRLPVMSKWNGRRIWRPATRAKLHTDSSMTAWGGVINLKHAAIGLPVSYFAAQLKSYSVTSKTPKVTVGTRLEIFWVDDDKFYPGSVKSFNKDGTAHVVYDDGDEETLNLSEEKFNILHSAGVYKQNSETAEVLNENMERGGDYKENKCGGDYKENKRGDAATVAAELNAE</sequence>
<evidence type="ECO:0000313" key="3">
    <source>
        <dbReference type="Proteomes" id="UP001190700"/>
    </source>
</evidence>